<evidence type="ECO:0000313" key="6">
    <source>
        <dbReference type="Proteomes" id="UP000076738"/>
    </source>
</evidence>
<dbReference type="Gene3D" id="1.10.1820.10">
    <property type="entry name" value="protein kinase ck2 holoenzyme, chain C, domain 1"/>
    <property type="match status" value="1"/>
</dbReference>
<comment type="similarity">
    <text evidence="1 3">Belongs to the casein kinase 2 subunit beta family.</text>
</comment>
<accession>A0A167JNX2</accession>
<gene>
    <name evidence="5" type="ORF">CALVIDRAFT_539667</name>
</gene>
<feature type="compositionally biased region" description="Acidic residues" evidence="4">
    <location>
        <begin position="420"/>
        <end position="430"/>
    </location>
</feature>
<name>A0A167JNX2_CALVF</name>
<comment type="subunit">
    <text evidence="3">Tetramer of two alpha and two beta subunits.</text>
</comment>
<dbReference type="PRINTS" id="PR00472">
    <property type="entry name" value="CASNKINASEII"/>
</dbReference>
<dbReference type="FunFam" id="2.20.25.20:FF:000001">
    <property type="entry name" value="Casein kinase II subunit beta"/>
    <property type="match status" value="1"/>
</dbReference>
<evidence type="ECO:0000256" key="3">
    <source>
        <dbReference type="RuleBase" id="RU361268"/>
    </source>
</evidence>
<sequence length="533" mass="58860">MTSNSSDIGALQAAEEDGEDFDDGTAFVDEEIMDDASVGSSTPGSGSLTWIAWFCSLPGHEYFVEVTEDFIEDDFNLTGLNGMVPFWKEALEMVLDIEPEDSHKIPDVSIVESSAELLYGLVHQRYIVTRQGLQGMHEKYQSAMFGTCPRVYCHNTSVVPCGRSDLPGLEFVRLYCPNCNDIYTPASSRYQNIDGAFFGTTFPHLFFQTYNGDLPAPFYPPSAARSAHYSPMRSPQATPNNNNNQPVPFSNPNAYGGQKMPAARVYTPKIFGFRVSERARSGPRMRWLRARPENYQELDMVDWRGRWVHGDGFDEEDDEDQIMDDHEEPEEDDDQEDEEEDEEEEEEDGAAEVQPPPPPSRTTKPVKRGAGVQVGEDLPGNGTGGGLEAVDAMERLAPTGSTQGVPAYDEDAASYSSDTGYEEDDDDDDLPAAPSQPPRWSSDVRGWDWQGEEDTIAEVPELERTRVSPRATAREPAGLVSDSDTALDTPAEQPEKTRPFGKQAIALHVAQPDALALKQQCLVDVHGPGTLVL</sequence>
<dbReference type="Gene3D" id="2.20.25.20">
    <property type="match status" value="1"/>
</dbReference>
<feature type="region of interest" description="Disordered" evidence="4">
    <location>
        <begin position="309"/>
        <end position="500"/>
    </location>
</feature>
<evidence type="ECO:0000256" key="2">
    <source>
        <dbReference type="ARBA" id="ARBA00045899"/>
    </source>
</evidence>
<evidence type="ECO:0000313" key="5">
    <source>
        <dbReference type="EMBL" id="KZO93758.1"/>
    </source>
</evidence>
<feature type="region of interest" description="Disordered" evidence="4">
    <location>
        <begin position="225"/>
        <end position="256"/>
    </location>
</feature>
<dbReference type="Proteomes" id="UP000076738">
    <property type="component" value="Unassembled WGS sequence"/>
</dbReference>
<keyword evidence="6" id="KW-1185">Reference proteome</keyword>
<dbReference type="PANTHER" id="PTHR11740">
    <property type="entry name" value="CASEIN KINASE II SUBUNIT BETA"/>
    <property type="match status" value="1"/>
</dbReference>
<dbReference type="STRING" id="1330018.A0A167JNX2"/>
<feature type="compositionally biased region" description="Acidic residues" evidence="4">
    <location>
        <begin position="313"/>
        <end position="350"/>
    </location>
</feature>
<feature type="region of interest" description="Disordered" evidence="4">
    <location>
        <begin position="1"/>
        <end position="22"/>
    </location>
</feature>
<dbReference type="SUPFAM" id="SSF57798">
    <property type="entry name" value="Casein kinase II beta subunit"/>
    <property type="match status" value="1"/>
</dbReference>
<dbReference type="GO" id="GO:0006359">
    <property type="term" value="P:regulation of transcription by RNA polymerase III"/>
    <property type="evidence" value="ECO:0007669"/>
    <property type="project" value="TreeGrafter"/>
</dbReference>
<evidence type="ECO:0000256" key="4">
    <source>
        <dbReference type="SAM" id="MobiDB-lite"/>
    </source>
</evidence>
<evidence type="ECO:0000256" key="1">
    <source>
        <dbReference type="ARBA" id="ARBA00006941"/>
    </source>
</evidence>
<dbReference type="AlphaFoldDB" id="A0A167JNX2"/>
<dbReference type="OrthoDB" id="2275560at2759"/>
<dbReference type="SMART" id="SM01085">
    <property type="entry name" value="CK_II_beta"/>
    <property type="match status" value="1"/>
</dbReference>
<dbReference type="InterPro" id="IPR016149">
    <property type="entry name" value="Casein_kin_II_reg-sub_N"/>
</dbReference>
<dbReference type="GO" id="GO:0034456">
    <property type="term" value="C:UTP-C complex"/>
    <property type="evidence" value="ECO:0007669"/>
    <property type="project" value="TreeGrafter"/>
</dbReference>
<comment type="function">
    <text evidence="2 3">Regulatory subunit of casein kinase II/CK2. As part of the kinase complex regulates the basal catalytic activity of the alpha subunit a constitutively active serine/threonine-protein kinase that phosphorylates a large number of substrates containing acidic residues C-terminal to the phosphorylated serine or threonine.</text>
</comment>
<proteinExistence type="inferred from homology"/>
<dbReference type="InterPro" id="IPR035991">
    <property type="entry name" value="Casein_kinase_II_beta-like"/>
</dbReference>
<dbReference type="FunFam" id="1.10.1820.10:FF:000005">
    <property type="entry name" value="Casein kinase II subunit beta"/>
    <property type="match status" value="1"/>
</dbReference>
<protein>
    <recommendedName>
        <fullName evidence="3">Casein kinase II subunit beta</fullName>
        <shortName evidence="3">CK II beta</shortName>
    </recommendedName>
</protein>
<organism evidence="5 6">
    <name type="scientific">Calocera viscosa (strain TUFC12733)</name>
    <dbReference type="NCBI Taxonomy" id="1330018"/>
    <lineage>
        <taxon>Eukaryota</taxon>
        <taxon>Fungi</taxon>
        <taxon>Dikarya</taxon>
        <taxon>Basidiomycota</taxon>
        <taxon>Agaricomycotina</taxon>
        <taxon>Dacrymycetes</taxon>
        <taxon>Dacrymycetales</taxon>
        <taxon>Dacrymycetaceae</taxon>
        <taxon>Calocera</taxon>
    </lineage>
</organism>
<dbReference type="GO" id="GO:0005956">
    <property type="term" value="C:protein kinase CK2 complex"/>
    <property type="evidence" value="ECO:0007669"/>
    <property type="project" value="UniProtKB-UniRule"/>
</dbReference>
<feature type="compositionally biased region" description="Low complexity" evidence="4">
    <location>
        <begin position="239"/>
        <end position="253"/>
    </location>
</feature>
<dbReference type="EMBL" id="KV417299">
    <property type="protein sequence ID" value="KZO93758.1"/>
    <property type="molecule type" value="Genomic_DNA"/>
</dbReference>
<dbReference type="GO" id="GO:0005737">
    <property type="term" value="C:cytoplasm"/>
    <property type="evidence" value="ECO:0007669"/>
    <property type="project" value="TreeGrafter"/>
</dbReference>
<reference evidence="5 6" key="1">
    <citation type="journal article" date="2016" name="Mol. Biol. Evol.">
        <title>Comparative Genomics of Early-Diverging Mushroom-Forming Fungi Provides Insights into the Origins of Lignocellulose Decay Capabilities.</title>
        <authorList>
            <person name="Nagy L.G."/>
            <person name="Riley R."/>
            <person name="Tritt A."/>
            <person name="Adam C."/>
            <person name="Daum C."/>
            <person name="Floudas D."/>
            <person name="Sun H."/>
            <person name="Yadav J.S."/>
            <person name="Pangilinan J."/>
            <person name="Larsson K.H."/>
            <person name="Matsuura K."/>
            <person name="Barry K."/>
            <person name="Labutti K."/>
            <person name="Kuo R."/>
            <person name="Ohm R.A."/>
            <person name="Bhattacharya S.S."/>
            <person name="Shirouzu T."/>
            <person name="Yoshinaga Y."/>
            <person name="Martin F.M."/>
            <person name="Grigoriev I.V."/>
            <person name="Hibbett D.S."/>
        </authorList>
    </citation>
    <scope>NUCLEOTIDE SEQUENCE [LARGE SCALE GENOMIC DNA]</scope>
    <source>
        <strain evidence="5 6">TUFC12733</strain>
    </source>
</reference>
<dbReference type="PANTHER" id="PTHR11740:SF0">
    <property type="entry name" value="CASEIN KINASE II SUBUNIT BETA"/>
    <property type="match status" value="1"/>
</dbReference>
<dbReference type="Pfam" id="PF01214">
    <property type="entry name" value="CK_II_beta"/>
    <property type="match status" value="1"/>
</dbReference>
<dbReference type="InterPro" id="IPR000704">
    <property type="entry name" value="Casein_kinase_II_reg-sub"/>
</dbReference>
<dbReference type="GO" id="GO:0019887">
    <property type="term" value="F:protein kinase regulator activity"/>
    <property type="evidence" value="ECO:0007669"/>
    <property type="project" value="InterPro"/>
</dbReference>